<organism evidence="1 2">
    <name type="scientific">Cotonvirus japonicus</name>
    <dbReference type="NCBI Taxonomy" id="2811091"/>
    <lineage>
        <taxon>Viruses</taxon>
        <taxon>Varidnaviria</taxon>
        <taxon>Bamfordvirae</taxon>
        <taxon>Nucleocytoviricota</taxon>
        <taxon>Megaviricetes</taxon>
        <taxon>Imitervirales</taxon>
        <taxon>Mimiviridae</taxon>
        <taxon>Megamimivirinae</taxon>
        <taxon>Cotonvirus</taxon>
        <taxon>Cotonvirus japonicum</taxon>
    </lineage>
</organism>
<accession>A0ABM7NR86</accession>
<dbReference type="Pfam" id="PF19231">
    <property type="entry name" value="DUF5884"/>
    <property type="match status" value="1"/>
</dbReference>
<name>A0ABM7NR86_9VIRU</name>
<evidence type="ECO:0000313" key="2">
    <source>
        <dbReference type="Proteomes" id="UP001321479"/>
    </source>
</evidence>
<evidence type="ECO:0000313" key="1">
    <source>
        <dbReference type="EMBL" id="BCS82669.1"/>
    </source>
</evidence>
<protein>
    <submittedName>
        <fullName evidence="1">Uncharacterized protein</fullName>
    </submittedName>
</protein>
<dbReference type="EMBL" id="AP024483">
    <property type="protein sequence ID" value="BCS82669.1"/>
    <property type="molecule type" value="Genomic_DNA"/>
</dbReference>
<keyword evidence="2" id="KW-1185">Reference proteome</keyword>
<reference evidence="1 2" key="1">
    <citation type="submission" date="2021-02" db="EMBL/GenBank/DDBJ databases">
        <title>Cotonvirus japonicus, which uses Golgi apparatus of host cells for its virion factory, phylogenetically links tailed tupanvirus and icosahedral mimivirus.</title>
        <authorList>
            <person name="Takahashi H."/>
            <person name="Fukaya S."/>
            <person name="Song C."/>
            <person name="Murata K."/>
            <person name="Takemura M."/>
        </authorList>
    </citation>
    <scope>NUCLEOTIDE SEQUENCE [LARGE SCALE GENOMIC DNA]</scope>
</reference>
<sequence>MSFNQNINNSSPGFNNLIQHENDFVKSAEYVRTLVPNVFKHKISMITFNLKRNNNYVTCKGCFEFQDNSVVYSKCSVNLNGNYNEYDDVILEYSNNTITQNFNIKHNIFDSDTSLKFSDNSLEILYDMDIETTAYNKVMLVTLLYNFIVQTKNICNSNNELSVLNCDLIKKNNRKPSDKFIYLSDGNFIKFKLVK</sequence>
<dbReference type="Proteomes" id="UP001321479">
    <property type="component" value="Segment"/>
</dbReference>
<dbReference type="InterPro" id="IPR045365">
    <property type="entry name" value="DUF5884"/>
</dbReference>
<dbReference type="RefSeq" id="YP_010841277.1">
    <property type="nucleotide sequence ID" value="NC_079139.1"/>
</dbReference>
<proteinExistence type="predicted"/>
<dbReference type="GeneID" id="80557874"/>